<dbReference type="PANTHER" id="PTHR38038">
    <property type="entry name" value="PENICILLIN-BINDING PROTEIN ACTIVATOR LPOA"/>
    <property type="match status" value="1"/>
</dbReference>
<dbReference type="GO" id="GO:0030234">
    <property type="term" value="F:enzyme regulator activity"/>
    <property type="evidence" value="ECO:0007669"/>
    <property type="project" value="UniProtKB-UniRule"/>
</dbReference>
<dbReference type="Gene3D" id="1.25.40.650">
    <property type="match status" value="1"/>
</dbReference>
<evidence type="ECO:0000256" key="1">
    <source>
        <dbReference type="ARBA" id="ARBA00022729"/>
    </source>
</evidence>
<sequence>MLSILMQGLRLKKCFLPILVMFFLAGCVNLLGSSFTASLKNDANASSDFYIRKIEQTQNQQDLQTYKLLAARVLVTENKIPQAEAYLAELIDLNDEQKLDKSLIEAHISAVKGKNETAEYQLSLIHLTLLSPSQKSRYYEIVSRIAENRHDNISAIKARIQMDNFLSDIQRKQQNNDRTWALLRNTDSEVLNNTDAEGNITLSGWLTLAQLYNDNLNQPAQLIQTLLTWKNYYPTHTAAHLLPTELQGLANFQQTTLTQVGLILPLSGNTRLIGETIKNGFDDAKVNYNVQVHVFDSMKMSIEQIINQAKKQGINTLVGPLLKQNVDVIVNNPYLVQDLNVLALNSTPNARAIEHLCYYGLSPEDEAESAASKMWNDTVRIPLVLVPQNNLGRRTAAAFTLRWQQLLGTDANIKFYNQTADINFALKSGLSESTDSVYIIANNKQLAEIKAVLDNINPTLKLYASSRSNSPNSGPEHRLFLNNLQFSDIPFFKDRESEQYKKIEKMTNNDYSLMHLYAMGYDAWLLINQFNEFRQIPGFTIDGLTGKLSAGPNCNVERDMTWFQYQNGSIYPLNEQDDSIYLINEE</sequence>
<protein>
    <recommendedName>
        <fullName evidence="8">Penicillin-binding protein activator LpoA</fullName>
        <shortName evidence="8">PBP activator LpoA</shortName>
    </recommendedName>
</protein>
<dbReference type="Pfam" id="PF04348">
    <property type="entry name" value="LppC"/>
    <property type="match status" value="1"/>
</dbReference>
<dbReference type="HAMAP" id="MF_01890">
    <property type="entry name" value="LpoA"/>
    <property type="match status" value="1"/>
</dbReference>
<comment type="similarity">
    <text evidence="8">Belongs to the LpoA family.</text>
</comment>
<accession>A0A9Q6YZ29</accession>
<organism evidence="9 10">
    <name type="scientific">Histophilus somni</name>
    <name type="common">Haemophilus somnus</name>
    <dbReference type="NCBI Taxonomy" id="731"/>
    <lineage>
        <taxon>Bacteria</taxon>
        <taxon>Pseudomonadati</taxon>
        <taxon>Pseudomonadota</taxon>
        <taxon>Gammaproteobacteria</taxon>
        <taxon>Pasteurellales</taxon>
        <taxon>Pasteurellaceae</taxon>
        <taxon>Histophilus</taxon>
    </lineage>
</organism>
<dbReference type="Gene3D" id="3.40.50.2300">
    <property type="match status" value="2"/>
</dbReference>
<evidence type="ECO:0000313" key="10">
    <source>
        <dbReference type="Proteomes" id="UP000595373"/>
    </source>
</evidence>
<keyword evidence="7" id="KW-0449">Lipoprotein</keyword>
<dbReference type="InterPro" id="IPR011990">
    <property type="entry name" value="TPR-like_helical_dom_sf"/>
</dbReference>
<reference evidence="9 10" key="1">
    <citation type="submission" date="2020-12" db="EMBL/GenBank/DDBJ databases">
        <title>ASc-MMNZ-VFA-070.</title>
        <authorList>
            <person name="Schryvers A."/>
            <person name="Mostafa Nazari M."/>
            <person name="Farshchi Andisi V."/>
            <person name="Timsit E."/>
            <person name="Walter Morck D."/>
        </authorList>
    </citation>
    <scope>NUCLEOTIDE SEQUENCE [LARGE SCALE GENOMIC DNA]</scope>
    <source>
        <strain evidence="9 10">ASc-MMNZ-VFA-070</strain>
    </source>
</reference>
<evidence type="ECO:0000256" key="4">
    <source>
        <dbReference type="ARBA" id="ARBA00023136"/>
    </source>
</evidence>
<keyword evidence="10" id="KW-1185">Reference proteome</keyword>
<dbReference type="RefSeq" id="WP_075293781.1">
    <property type="nucleotide sequence ID" value="NZ_CP018802.1"/>
</dbReference>
<proteinExistence type="inferred from homology"/>
<evidence type="ECO:0000256" key="3">
    <source>
        <dbReference type="ARBA" id="ARBA00022984"/>
    </source>
</evidence>
<dbReference type="PANTHER" id="PTHR38038:SF1">
    <property type="entry name" value="PENICILLIN-BINDING PROTEIN ACTIVATOR LPOA"/>
    <property type="match status" value="1"/>
</dbReference>
<dbReference type="GO" id="GO:0009252">
    <property type="term" value="P:peptidoglycan biosynthetic process"/>
    <property type="evidence" value="ECO:0007669"/>
    <property type="project" value="UniProtKB-UniRule"/>
</dbReference>
<dbReference type="InterPro" id="IPR007443">
    <property type="entry name" value="LpoA"/>
</dbReference>
<keyword evidence="6 8" id="KW-0998">Cell outer membrane</keyword>
<keyword evidence="4 8" id="KW-0472">Membrane</keyword>
<comment type="function">
    <text evidence="8">Regulator of peptidoglycan synthesis that is essential for the function of penicillin-binding protein 1A (PBP1a).</text>
</comment>
<dbReference type="Gene3D" id="1.25.40.10">
    <property type="entry name" value="Tetratricopeptide repeat domain"/>
    <property type="match status" value="1"/>
</dbReference>
<evidence type="ECO:0000256" key="5">
    <source>
        <dbReference type="ARBA" id="ARBA00023139"/>
    </source>
</evidence>
<keyword evidence="5" id="KW-0564">Palmitate</keyword>
<keyword evidence="1 8" id="KW-0732">Signal</keyword>
<dbReference type="GO" id="GO:0008360">
    <property type="term" value="P:regulation of cell shape"/>
    <property type="evidence" value="ECO:0007669"/>
    <property type="project" value="UniProtKB-KW"/>
</dbReference>
<dbReference type="OrthoDB" id="6708821at2"/>
<comment type="subunit">
    <text evidence="8">Interacts with PBP1a.</text>
</comment>
<dbReference type="SUPFAM" id="SSF53822">
    <property type="entry name" value="Periplasmic binding protein-like I"/>
    <property type="match status" value="1"/>
</dbReference>
<evidence type="ECO:0000256" key="7">
    <source>
        <dbReference type="ARBA" id="ARBA00023288"/>
    </source>
</evidence>
<dbReference type="AlphaFoldDB" id="A0A9Q6YZ29"/>
<dbReference type="CDD" id="cd06339">
    <property type="entry name" value="PBP1_YraM_LppC_lipoprotein-like"/>
    <property type="match status" value="1"/>
</dbReference>
<dbReference type="Proteomes" id="UP000595373">
    <property type="component" value="Chromosome"/>
</dbReference>
<dbReference type="InterPro" id="IPR028082">
    <property type="entry name" value="Peripla_BP_I"/>
</dbReference>
<name>A0A9Q6YZ29_HISSO</name>
<keyword evidence="3 8" id="KW-0573">Peptidoglycan synthesis</keyword>
<evidence type="ECO:0000256" key="6">
    <source>
        <dbReference type="ARBA" id="ARBA00023237"/>
    </source>
</evidence>
<gene>
    <name evidence="8" type="primary">lpoA</name>
    <name evidence="9" type="ORF">JFL49_06125</name>
</gene>
<dbReference type="EMBL" id="CP066558">
    <property type="protein sequence ID" value="QQF81669.1"/>
    <property type="molecule type" value="Genomic_DNA"/>
</dbReference>
<evidence type="ECO:0000313" key="9">
    <source>
        <dbReference type="EMBL" id="QQF81669.1"/>
    </source>
</evidence>
<keyword evidence="2 8" id="KW-0133">Cell shape</keyword>
<dbReference type="GO" id="GO:0031241">
    <property type="term" value="C:periplasmic side of cell outer membrane"/>
    <property type="evidence" value="ECO:0007669"/>
    <property type="project" value="UniProtKB-UniRule"/>
</dbReference>
<evidence type="ECO:0000256" key="2">
    <source>
        <dbReference type="ARBA" id="ARBA00022960"/>
    </source>
</evidence>
<evidence type="ECO:0000256" key="8">
    <source>
        <dbReference type="HAMAP-Rule" id="MF_01890"/>
    </source>
</evidence>